<organism evidence="1 2">
    <name type="scientific">Ephemerocybe angulata</name>
    <dbReference type="NCBI Taxonomy" id="980116"/>
    <lineage>
        <taxon>Eukaryota</taxon>
        <taxon>Fungi</taxon>
        <taxon>Dikarya</taxon>
        <taxon>Basidiomycota</taxon>
        <taxon>Agaricomycotina</taxon>
        <taxon>Agaricomycetes</taxon>
        <taxon>Agaricomycetidae</taxon>
        <taxon>Agaricales</taxon>
        <taxon>Agaricineae</taxon>
        <taxon>Psathyrellaceae</taxon>
        <taxon>Ephemerocybe</taxon>
    </lineage>
</organism>
<evidence type="ECO:0000313" key="2">
    <source>
        <dbReference type="Proteomes" id="UP000541558"/>
    </source>
</evidence>
<dbReference type="AlphaFoldDB" id="A0A8H5C4M4"/>
<gene>
    <name evidence="1" type="ORF">D9611_010949</name>
</gene>
<comment type="caution">
    <text evidence="1">The sequence shown here is derived from an EMBL/GenBank/DDBJ whole genome shotgun (WGS) entry which is preliminary data.</text>
</comment>
<name>A0A8H5C4M4_9AGAR</name>
<protein>
    <submittedName>
        <fullName evidence="1">Uncharacterized protein</fullName>
    </submittedName>
</protein>
<keyword evidence="2" id="KW-1185">Reference proteome</keyword>
<proteinExistence type="predicted"/>
<sequence>MSTTEPPAPGHPNKMSSQLEKLEDLSDTKNPARNQLISLFCSAIYSDGGATAASALITDCLSVCGGSTELLSKILQTKFVDEKTPLHWVIVNLGIAEGPHTALPLLVKEILDCCTPTLSPVIKAGIEMACCERDDNDLYQLMTRHELLLWTADPTSPRFEEPIVKVADNVVTFKIPKFLDQMLVLKMTRFQVISRGALYCITFSNNPDKWTFEIVRIVAAPGVKQLSGTVYLFLDCMRNESVGGAKPENKFIVSATSRDSRAVGEINLLRTRNEYIGKKDRELSGQFIFPK</sequence>
<dbReference type="EMBL" id="JAACJK010000064">
    <property type="protein sequence ID" value="KAF5335105.1"/>
    <property type="molecule type" value="Genomic_DNA"/>
</dbReference>
<reference evidence="1 2" key="1">
    <citation type="journal article" date="2020" name="ISME J.">
        <title>Uncovering the hidden diversity of litter-decomposition mechanisms in mushroom-forming fungi.</title>
        <authorList>
            <person name="Floudas D."/>
            <person name="Bentzer J."/>
            <person name="Ahren D."/>
            <person name="Johansson T."/>
            <person name="Persson P."/>
            <person name="Tunlid A."/>
        </authorList>
    </citation>
    <scope>NUCLEOTIDE SEQUENCE [LARGE SCALE GENOMIC DNA]</scope>
    <source>
        <strain evidence="1 2">CBS 175.51</strain>
    </source>
</reference>
<dbReference type="OrthoDB" id="2889147at2759"/>
<accession>A0A8H5C4M4</accession>
<dbReference type="Proteomes" id="UP000541558">
    <property type="component" value="Unassembled WGS sequence"/>
</dbReference>
<evidence type="ECO:0000313" key="1">
    <source>
        <dbReference type="EMBL" id="KAF5335105.1"/>
    </source>
</evidence>